<evidence type="ECO:0000313" key="1">
    <source>
        <dbReference type="EMBL" id="KJW11711.1"/>
    </source>
</evidence>
<dbReference type="STRING" id="216463.VC81_13065"/>
<sequence length="294" mass="33296">MQQIIFLVTSLEGLHKPNFTQQLKQALQRNVPIKLLVALVDFEASWTVRQFLNRLAQDDARVKGVEVITLADVVADQPGLTLTAEERQAFATGDHEERLFADQKEQIKRYLDAGHLVAELRQVNDDMPMALRQYQADQAVQIDTYGLSGQVIGITKLDNGVPTTSYLLNRRGEAALRFVRHERTLEHIYNIGESSAMGETEFSSAKQAVVANNMTKRERARTEANSVDHTEVVTASEAYYGVLVYATYQRYPDVFAFYQAILDDLMTPETQLYIDLAVNPVLSPRMPHQLIFNY</sequence>
<proteinExistence type="predicted"/>
<protein>
    <submittedName>
        <fullName evidence="1">Uncharacterized protein</fullName>
    </submittedName>
</protein>
<dbReference type="RefSeq" id="WP_045808492.1">
    <property type="nucleotide sequence ID" value="NZ_JZCR01000025.1"/>
</dbReference>
<gene>
    <name evidence="1" type="ORF">VC81_13065</name>
</gene>
<accession>A0A0F3RP21</accession>
<dbReference type="AlphaFoldDB" id="A0A0F3RP21"/>
<dbReference type="Proteomes" id="UP000033491">
    <property type="component" value="Unassembled WGS sequence"/>
</dbReference>
<reference evidence="1 2" key="1">
    <citation type="submission" date="2015-03" db="EMBL/GenBank/DDBJ databases">
        <authorList>
            <person name="Zheng J."/>
            <person name="Ganezle M."/>
        </authorList>
    </citation>
    <scope>NUCLEOTIDE SEQUENCE [LARGE SCALE GENOMIC DNA]</scope>
    <source>
        <strain evidence="1 2">LP38</strain>
    </source>
</reference>
<organism evidence="1 2">
    <name type="scientific">Levilactobacillus spicheri</name>
    <dbReference type="NCBI Taxonomy" id="216463"/>
    <lineage>
        <taxon>Bacteria</taxon>
        <taxon>Bacillati</taxon>
        <taxon>Bacillota</taxon>
        <taxon>Bacilli</taxon>
        <taxon>Lactobacillales</taxon>
        <taxon>Lactobacillaceae</taxon>
        <taxon>Levilactobacillus</taxon>
    </lineage>
</organism>
<dbReference type="EMBL" id="JZCR01000025">
    <property type="protein sequence ID" value="KJW11711.1"/>
    <property type="molecule type" value="Genomic_DNA"/>
</dbReference>
<dbReference type="PATRIC" id="fig|216463.3.peg.1875"/>
<comment type="caution">
    <text evidence="1">The sequence shown here is derived from an EMBL/GenBank/DDBJ whole genome shotgun (WGS) entry which is preliminary data.</text>
</comment>
<dbReference type="OrthoDB" id="2321746at2"/>
<evidence type="ECO:0000313" key="2">
    <source>
        <dbReference type="Proteomes" id="UP000033491"/>
    </source>
</evidence>
<name>A0A0F3RP21_9LACO</name>